<sequence length="152" mass="16352">MEVAMSLKRTDLVYDLFYASNTDPMTADRIATLTIQLRDEAGVTQLSTQLSRTVLRSNKQKVYAVGQQMINDGGDPLLVAAEAYFRKDTATLTEGLISEVLDFIEGNLAAGSTWMGVYGMKIYSGEALTELLPVDVLKADGTDSATTGATTA</sequence>
<dbReference type="EMBL" id="SDCJ01000016">
    <property type="protein sequence ID" value="TCX36619.1"/>
    <property type="molecule type" value="Genomic_DNA"/>
</dbReference>
<proteinExistence type="predicted"/>
<accession>A0A483J1D2</accession>
<name>A0A483J1D2_KLEPN</name>
<gene>
    <name evidence="1" type="ORF">ETE75_20375</name>
</gene>
<evidence type="ECO:0000313" key="1">
    <source>
        <dbReference type="EMBL" id="TCX36619.1"/>
    </source>
</evidence>
<protein>
    <submittedName>
        <fullName evidence="1">Uncharacterized protein</fullName>
    </submittedName>
</protein>
<organism evidence="1">
    <name type="scientific">Klebsiella pneumoniae</name>
    <dbReference type="NCBI Taxonomy" id="573"/>
    <lineage>
        <taxon>Bacteria</taxon>
        <taxon>Pseudomonadati</taxon>
        <taxon>Pseudomonadota</taxon>
        <taxon>Gammaproteobacteria</taxon>
        <taxon>Enterobacterales</taxon>
        <taxon>Enterobacteriaceae</taxon>
        <taxon>Klebsiella/Raoultella group</taxon>
        <taxon>Klebsiella</taxon>
        <taxon>Klebsiella pneumoniae complex</taxon>
    </lineage>
</organism>
<comment type="caution">
    <text evidence="1">The sequence shown here is derived from an EMBL/GenBank/DDBJ whole genome shotgun (WGS) entry which is preliminary data.</text>
</comment>
<dbReference type="AlphaFoldDB" id="A0A483J1D2"/>
<reference evidence="1" key="1">
    <citation type="submission" date="2019-01" db="EMBL/GenBank/DDBJ databases">
        <authorList>
            <person name="Lista F."/>
            <person name="Anselmo A."/>
        </authorList>
    </citation>
    <scope>NUCLEOTIDE SEQUENCE</scope>
    <source>
        <strain evidence="1">13S</strain>
    </source>
</reference>